<reference evidence="1 2" key="1">
    <citation type="submission" date="2020-08" db="EMBL/GenBank/DDBJ databases">
        <title>Genomic Encyclopedia of Type Strains, Phase IV (KMG-IV): sequencing the most valuable type-strain genomes for metagenomic binning, comparative biology and taxonomic classification.</title>
        <authorList>
            <person name="Goeker M."/>
        </authorList>
    </citation>
    <scope>NUCLEOTIDE SEQUENCE [LARGE SCALE GENOMIC DNA]</scope>
    <source>
        <strain evidence="1 2">DSM 23960</strain>
    </source>
</reference>
<comment type="caution">
    <text evidence="1">The sequence shown here is derived from an EMBL/GenBank/DDBJ whole genome shotgun (WGS) entry which is preliminary data.</text>
</comment>
<dbReference type="RefSeq" id="WP_183204342.1">
    <property type="nucleotide sequence ID" value="NZ_BAAAER010000001.1"/>
</dbReference>
<organism evidence="1 2">
    <name type="scientific">Brevundimonas lenta</name>
    <dbReference type="NCBI Taxonomy" id="424796"/>
    <lineage>
        <taxon>Bacteria</taxon>
        <taxon>Pseudomonadati</taxon>
        <taxon>Pseudomonadota</taxon>
        <taxon>Alphaproteobacteria</taxon>
        <taxon>Caulobacterales</taxon>
        <taxon>Caulobacteraceae</taxon>
        <taxon>Brevundimonas</taxon>
    </lineage>
</organism>
<dbReference type="EMBL" id="JACIDM010000002">
    <property type="protein sequence ID" value="MBB4083225.1"/>
    <property type="molecule type" value="Genomic_DNA"/>
</dbReference>
<dbReference type="Proteomes" id="UP000529946">
    <property type="component" value="Unassembled WGS sequence"/>
</dbReference>
<keyword evidence="2" id="KW-1185">Reference proteome</keyword>
<sequence length="82" mass="9169">MAKLEERQDAMDMAFMAIMTNDQTAAEEEGRDSIGSLAEAAVGPLDYDLRQSESQGDINPRLRRVIERAKWLLAGNPYDPLD</sequence>
<accession>A0A7W6NQJ1</accession>
<gene>
    <name evidence="1" type="ORF">GGR12_002091</name>
</gene>
<protein>
    <submittedName>
        <fullName evidence="1">Uncharacterized protein</fullName>
    </submittedName>
</protein>
<evidence type="ECO:0000313" key="1">
    <source>
        <dbReference type="EMBL" id="MBB4083225.1"/>
    </source>
</evidence>
<name>A0A7W6NQJ1_9CAUL</name>
<proteinExistence type="predicted"/>
<dbReference type="AlphaFoldDB" id="A0A7W6NQJ1"/>
<evidence type="ECO:0000313" key="2">
    <source>
        <dbReference type="Proteomes" id="UP000529946"/>
    </source>
</evidence>